<dbReference type="InterPro" id="IPR001789">
    <property type="entry name" value="Sig_transdc_resp-reg_receiver"/>
</dbReference>
<dbReference type="InterPro" id="IPR039420">
    <property type="entry name" value="WalR-like"/>
</dbReference>
<dbReference type="SMART" id="SM00850">
    <property type="entry name" value="LytTR"/>
    <property type="match status" value="1"/>
</dbReference>
<feature type="modified residue" description="4-aspartylphosphate" evidence="2">
    <location>
        <position position="76"/>
    </location>
</feature>
<evidence type="ECO:0000256" key="1">
    <source>
        <dbReference type="ARBA" id="ARBA00023125"/>
    </source>
</evidence>
<evidence type="ECO:0000256" key="2">
    <source>
        <dbReference type="PROSITE-ProRule" id="PRU00169"/>
    </source>
</evidence>
<proteinExistence type="predicted"/>
<accession>A0A512CY45</accession>
<dbReference type="GO" id="GO:0000156">
    <property type="term" value="F:phosphorelay response regulator activity"/>
    <property type="evidence" value="ECO:0007669"/>
    <property type="project" value="TreeGrafter"/>
</dbReference>
<dbReference type="SUPFAM" id="SSF52172">
    <property type="entry name" value="CheY-like"/>
    <property type="match status" value="1"/>
</dbReference>
<protein>
    <submittedName>
        <fullName evidence="5">DNA-binding response regulator</fullName>
    </submittedName>
</protein>
<keyword evidence="1 5" id="KW-0238">DNA-binding</keyword>
<evidence type="ECO:0000259" key="4">
    <source>
        <dbReference type="PROSITE" id="PS50930"/>
    </source>
</evidence>
<dbReference type="Gene3D" id="3.40.50.2300">
    <property type="match status" value="1"/>
</dbReference>
<dbReference type="PROSITE" id="PS50930">
    <property type="entry name" value="HTH_LYTTR"/>
    <property type="match status" value="1"/>
</dbReference>
<organism evidence="5 6">
    <name type="scientific">Terrabacter aerolatus</name>
    <dbReference type="NCBI Taxonomy" id="422442"/>
    <lineage>
        <taxon>Bacteria</taxon>
        <taxon>Bacillati</taxon>
        <taxon>Actinomycetota</taxon>
        <taxon>Actinomycetes</taxon>
        <taxon>Micrococcales</taxon>
        <taxon>Intrasporangiaceae</taxon>
        <taxon>Terrabacter</taxon>
    </lineage>
</organism>
<sequence length="268" mass="29134">MTGPADPTEAHADPSSATGGAPLLRVLAVDDEAPALDELAWMLGRHECVRQVVPAQSGEAALRVLHDGQVDAVFMDVQMPGLSGLDLARVLSRFTTQPPIVFVTAHEQHAVDAFELNVVDYVLKPVRDERLDQAVRRVVRQLGGREPAAASADENIVVELAGVSRLVPRSEVLFVEAQGDYARLHTATESHLVRVPLTTLADQWREAGFVRIHRSSLVALGHIGEWRTEGGRTTVVVGGHELVVSRRHTRALRDLLVRRAQPLGRGGP</sequence>
<dbReference type="Proteomes" id="UP000321534">
    <property type="component" value="Unassembled WGS sequence"/>
</dbReference>
<gene>
    <name evidence="5" type="ORF">TAE01_09480</name>
</gene>
<name>A0A512CY45_9MICO</name>
<feature type="domain" description="HTH LytTR-type" evidence="4">
    <location>
        <begin position="156"/>
        <end position="258"/>
    </location>
</feature>
<dbReference type="EMBL" id="BJYX01000003">
    <property type="protein sequence ID" value="GEO29138.1"/>
    <property type="molecule type" value="Genomic_DNA"/>
</dbReference>
<evidence type="ECO:0000259" key="3">
    <source>
        <dbReference type="PROSITE" id="PS50110"/>
    </source>
</evidence>
<dbReference type="PROSITE" id="PS50110">
    <property type="entry name" value="RESPONSE_REGULATORY"/>
    <property type="match status" value="1"/>
</dbReference>
<dbReference type="GO" id="GO:0032993">
    <property type="term" value="C:protein-DNA complex"/>
    <property type="evidence" value="ECO:0007669"/>
    <property type="project" value="TreeGrafter"/>
</dbReference>
<dbReference type="Pfam" id="PF04397">
    <property type="entry name" value="LytTR"/>
    <property type="match status" value="1"/>
</dbReference>
<keyword evidence="2" id="KW-0597">Phosphoprotein</keyword>
<feature type="domain" description="Response regulatory" evidence="3">
    <location>
        <begin position="25"/>
        <end position="139"/>
    </location>
</feature>
<dbReference type="PANTHER" id="PTHR48111:SF69">
    <property type="entry name" value="RESPONSE REGULATOR RECEIVER"/>
    <property type="match status" value="1"/>
</dbReference>
<dbReference type="Gene3D" id="2.40.50.1020">
    <property type="entry name" value="LytTr DNA-binding domain"/>
    <property type="match status" value="1"/>
</dbReference>
<keyword evidence="6" id="KW-1185">Reference proteome</keyword>
<dbReference type="InterPro" id="IPR011006">
    <property type="entry name" value="CheY-like_superfamily"/>
</dbReference>
<dbReference type="RefSeq" id="WP_246111137.1">
    <property type="nucleotide sequence ID" value="NZ_BAAARO010000008.1"/>
</dbReference>
<dbReference type="SMART" id="SM00448">
    <property type="entry name" value="REC"/>
    <property type="match status" value="1"/>
</dbReference>
<evidence type="ECO:0000313" key="6">
    <source>
        <dbReference type="Proteomes" id="UP000321534"/>
    </source>
</evidence>
<dbReference type="PANTHER" id="PTHR48111">
    <property type="entry name" value="REGULATOR OF RPOS"/>
    <property type="match status" value="1"/>
</dbReference>
<dbReference type="AlphaFoldDB" id="A0A512CY45"/>
<dbReference type="GO" id="GO:0006355">
    <property type="term" value="P:regulation of DNA-templated transcription"/>
    <property type="evidence" value="ECO:0007669"/>
    <property type="project" value="TreeGrafter"/>
</dbReference>
<reference evidence="5 6" key="1">
    <citation type="submission" date="2019-07" db="EMBL/GenBank/DDBJ databases">
        <title>Whole genome shotgun sequence of Terrabacter aerolatus NBRC 106305.</title>
        <authorList>
            <person name="Hosoyama A."/>
            <person name="Uohara A."/>
            <person name="Ohji S."/>
            <person name="Ichikawa N."/>
        </authorList>
    </citation>
    <scope>NUCLEOTIDE SEQUENCE [LARGE SCALE GENOMIC DNA]</scope>
    <source>
        <strain evidence="5 6">NBRC 106305</strain>
    </source>
</reference>
<evidence type="ECO:0000313" key="5">
    <source>
        <dbReference type="EMBL" id="GEO29138.1"/>
    </source>
</evidence>
<dbReference type="GO" id="GO:0005829">
    <property type="term" value="C:cytosol"/>
    <property type="evidence" value="ECO:0007669"/>
    <property type="project" value="TreeGrafter"/>
</dbReference>
<dbReference type="InterPro" id="IPR007492">
    <property type="entry name" value="LytTR_DNA-bd_dom"/>
</dbReference>
<comment type="caution">
    <text evidence="5">The sequence shown here is derived from an EMBL/GenBank/DDBJ whole genome shotgun (WGS) entry which is preliminary data.</text>
</comment>
<dbReference type="GO" id="GO:0000976">
    <property type="term" value="F:transcription cis-regulatory region binding"/>
    <property type="evidence" value="ECO:0007669"/>
    <property type="project" value="TreeGrafter"/>
</dbReference>
<dbReference type="Pfam" id="PF00072">
    <property type="entry name" value="Response_reg"/>
    <property type="match status" value="1"/>
</dbReference>